<proteinExistence type="predicted"/>
<evidence type="ECO:0000313" key="2">
    <source>
        <dbReference type="Proteomes" id="UP000503349"/>
    </source>
</evidence>
<accession>A0A6G1PK51</accession>
<reference evidence="2" key="2">
    <citation type="submission" date="2019-02" db="EMBL/GenBank/DDBJ databases">
        <title>Opniocepnalus argus Var Kimnra genome.</title>
        <authorList>
            <person name="Zhou C."/>
            <person name="Xiao S."/>
        </authorList>
    </citation>
    <scope>NUCLEOTIDE SEQUENCE [LARGE SCALE GENOMIC DNA]</scope>
</reference>
<name>A0A6G1PK51_CHAAH</name>
<dbReference type="EMBL" id="CM015717">
    <property type="protein sequence ID" value="KAF3690655.1"/>
    <property type="molecule type" value="Genomic_DNA"/>
</dbReference>
<gene>
    <name evidence="1" type="ORF">EXN66_Car006328</name>
</gene>
<dbReference type="Proteomes" id="UP000503349">
    <property type="component" value="Chromosome 6"/>
</dbReference>
<reference evidence="1 2" key="1">
    <citation type="submission" date="2019-02" db="EMBL/GenBank/DDBJ databases">
        <title>Opniocepnalus argus genome.</title>
        <authorList>
            <person name="Zhou C."/>
            <person name="Xiao S."/>
        </authorList>
    </citation>
    <scope>NUCLEOTIDE SEQUENCE [LARGE SCALE GENOMIC DNA]</scope>
    <source>
        <strain evidence="1">OARG1902GOOAL</strain>
        <tissue evidence="1">Muscle</tissue>
    </source>
</reference>
<organism evidence="1 2">
    <name type="scientific">Channa argus</name>
    <name type="common">Northern snakehead</name>
    <name type="synonym">Ophicephalus argus</name>
    <dbReference type="NCBI Taxonomy" id="215402"/>
    <lineage>
        <taxon>Eukaryota</taxon>
        <taxon>Metazoa</taxon>
        <taxon>Chordata</taxon>
        <taxon>Craniata</taxon>
        <taxon>Vertebrata</taxon>
        <taxon>Euteleostomi</taxon>
        <taxon>Actinopterygii</taxon>
        <taxon>Neopterygii</taxon>
        <taxon>Teleostei</taxon>
        <taxon>Neoteleostei</taxon>
        <taxon>Acanthomorphata</taxon>
        <taxon>Anabantaria</taxon>
        <taxon>Anabantiformes</taxon>
        <taxon>Channoidei</taxon>
        <taxon>Channidae</taxon>
        <taxon>Channa</taxon>
    </lineage>
</organism>
<protein>
    <submittedName>
        <fullName evidence="1">Uncharacterized protein</fullName>
    </submittedName>
</protein>
<evidence type="ECO:0000313" key="1">
    <source>
        <dbReference type="EMBL" id="KAF3690655.1"/>
    </source>
</evidence>
<keyword evidence="2" id="KW-1185">Reference proteome</keyword>
<dbReference type="AlphaFoldDB" id="A0A6G1PK51"/>
<sequence>MVEDHRTDPEYVGGIIFSIWPGDAPEFPQEEQEDLAREMDKQATTRTQTHIIYY</sequence>